<feature type="transmembrane region" description="Helical" evidence="1">
    <location>
        <begin position="15"/>
        <end position="35"/>
    </location>
</feature>
<dbReference type="EMBL" id="LFBV01000007">
    <property type="protein sequence ID" value="OKH92338.1"/>
    <property type="molecule type" value="Genomic_DNA"/>
</dbReference>
<evidence type="ECO:0000313" key="2">
    <source>
        <dbReference type="EMBL" id="OKH92338.1"/>
    </source>
</evidence>
<keyword evidence="1" id="KW-0472">Membrane</keyword>
<keyword evidence="1" id="KW-1133">Transmembrane helix</keyword>
<reference evidence="2 3" key="1">
    <citation type="submission" date="2015-06" db="EMBL/GenBank/DDBJ databases">
        <title>Cloning and characterization of the uncialamcin biosynthetic gene cluster.</title>
        <authorList>
            <person name="Yan X."/>
            <person name="Huang T."/>
            <person name="Ge H."/>
            <person name="Shen B."/>
        </authorList>
    </citation>
    <scope>NUCLEOTIDE SEQUENCE [LARGE SCALE GENOMIC DNA]</scope>
    <source>
        <strain evidence="2 3">DCA2648</strain>
    </source>
</reference>
<accession>A0A1Q4V3B5</accession>
<keyword evidence="3" id="KW-1185">Reference proteome</keyword>
<name>A0A1Q4V3B5_9ACTN</name>
<evidence type="ECO:0000313" key="3">
    <source>
        <dbReference type="Proteomes" id="UP000186455"/>
    </source>
</evidence>
<sequence length="170" mass="18955">MPANPTSLAAGADTASLTLGALIGIVTLTISVLTYRHGLRLYRWNRDNRRADQNAQDLTDVDAYLRQAQQKLCELAQTPSSVDDFAPLRPLRHLISNSADQSADQLHAISGKLREVVQRFDSYLATELTAPGVGDQRLQLRRAMQQEYARTQLQAVITKAQQTSRTLRRV</sequence>
<keyword evidence="1" id="KW-0812">Transmembrane</keyword>
<evidence type="ECO:0000256" key="1">
    <source>
        <dbReference type="SAM" id="Phobius"/>
    </source>
</evidence>
<comment type="caution">
    <text evidence="2">The sequence shown here is derived from an EMBL/GenBank/DDBJ whole genome shotgun (WGS) entry which is preliminary data.</text>
</comment>
<dbReference type="AlphaFoldDB" id="A0A1Q4V3B5"/>
<gene>
    <name evidence="2" type="ORF">AB852_25870</name>
</gene>
<dbReference type="Proteomes" id="UP000186455">
    <property type="component" value="Unassembled WGS sequence"/>
</dbReference>
<protein>
    <submittedName>
        <fullName evidence="2">Uncharacterized protein</fullName>
    </submittedName>
</protein>
<organism evidence="2 3">
    <name type="scientific">Streptomyces uncialis</name>
    <dbReference type="NCBI Taxonomy" id="1048205"/>
    <lineage>
        <taxon>Bacteria</taxon>
        <taxon>Bacillati</taxon>
        <taxon>Actinomycetota</taxon>
        <taxon>Actinomycetes</taxon>
        <taxon>Kitasatosporales</taxon>
        <taxon>Streptomycetaceae</taxon>
        <taxon>Streptomyces</taxon>
    </lineage>
</organism>
<proteinExistence type="predicted"/>